<dbReference type="AlphaFoldDB" id="A0A952FNU3"/>
<dbReference type="SUPFAM" id="SSF46785">
    <property type="entry name" value="Winged helix' DNA-binding domain"/>
    <property type="match status" value="1"/>
</dbReference>
<proteinExistence type="predicted"/>
<comment type="caution">
    <text evidence="2">The sequence shown here is derived from an EMBL/GenBank/DDBJ whole genome shotgun (WGS) entry which is preliminary data.</text>
</comment>
<sequence length="433" mass="46114">MSVADHEIHALGTAGAGHVLSLILSGQARSRADLARISDLSRATITQRLGVLFEAGLLQEAEETQASGGRPARVLKLNESFGVVLAADIGESRIRVAATDLGPNVLAERLGDLEVGSGPVPILTWIARQFRALLAEIGRPASDVLGIGLCLPAPVDHAAGRVMGPSVMTGWDDFDIPGWFAADYAAPVLAENDVRLRTLTEHRQFWPEERQMVFIKAGTGIGSGIITEGRMHRGARGAAGDIGHIQLRDAEAPLCRCGKLGCVEAYAAGWAIARDLRARGFAARDARDVMDLVGRNRPEAISLVRQAGRVLGEVAADVVSVLNPSVIVVGGTLSEAGEHLLAGVREFVYQRCLPLATRDLTIVAARAGELAGLLGAARLVVDTRLQPQAVDRLIAERGRGRKDAEAGLDRPSEQPNPFPDAEWTAGLRDRLQR</sequence>
<dbReference type="Proteomes" id="UP000700706">
    <property type="component" value="Unassembled WGS sequence"/>
</dbReference>
<reference evidence="2" key="1">
    <citation type="submission" date="2020-06" db="EMBL/GenBank/DDBJ databases">
        <title>Stable isotope informed genome-resolved metagenomics uncovers potential trophic interactions in rhizosphere soil.</title>
        <authorList>
            <person name="Starr E.P."/>
            <person name="Shi S."/>
            <person name="Blazewicz S.J."/>
            <person name="Koch B.J."/>
            <person name="Probst A.J."/>
            <person name="Hungate B.A."/>
            <person name="Pett-Ridge J."/>
            <person name="Firestone M.K."/>
            <person name="Banfield J.F."/>
        </authorList>
    </citation>
    <scope>NUCLEOTIDE SEQUENCE</scope>
    <source>
        <strain evidence="2">YM_69_17</strain>
    </source>
</reference>
<dbReference type="InterPro" id="IPR036390">
    <property type="entry name" value="WH_DNA-bd_sf"/>
</dbReference>
<evidence type="ECO:0000313" key="3">
    <source>
        <dbReference type="Proteomes" id="UP000700706"/>
    </source>
</evidence>
<evidence type="ECO:0000256" key="1">
    <source>
        <dbReference type="SAM" id="MobiDB-lite"/>
    </source>
</evidence>
<dbReference type="Gene3D" id="1.10.10.10">
    <property type="entry name" value="Winged helix-like DNA-binding domain superfamily/Winged helix DNA-binding domain"/>
    <property type="match status" value="1"/>
</dbReference>
<dbReference type="InterPro" id="IPR043129">
    <property type="entry name" value="ATPase_NBD"/>
</dbReference>
<dbReference type="InterPro" id="IPR036388">
    <property type="entry name" value="WH-like_DNA-bd_sf"/>
</dbReference>
<gene>
    <name evidence="2" type="ORF">JF625_25735</name>
</gene>
<accession>A0A952FNU3</accession>
<name>A0A952FNU3_9PROT</name>
<dbReference type="EMBL" id="JAEKLZ010000421">
    <property type="protein sequence ID" value="MBW8728532.1"/>
    <property type="molecule type" value="Genomic_DNA"/>
</dbReference>
<dbReference type="SUPFAM" id="SSF53067">
    <property type="entry name" value="Actin-like ATPase domain"/>
    <property type="match status" value="1"/>
</dbReference>
<feature type="region of interest" description="Disordered" evidence="1">
    <location>
        <begin position="400"/>
        <end position="433"/>
    </location>
</feature>
<protein>
    <submittedName>
        <fullName evidence="2">ROK family protein</fullName>
    </submittedName>
</protein>
<dbReference type="InterPro" id="IPR000600">
    <property type="entry name" value="ROK"/>
</dbReference>
<dbReference type="Pfam" id="PF00480">
    <property type="entry name" value="ROK"/>
    <property type="match status" value="1"/>
</dbReference>
<evidence type="ECO:0000313" key="2">
    <source>
        <dbReference type="EMBL" id="MBW8728532.1"/>
    </source>
</evidence>
<feature type="compositionally biased region" description="Basic and acidic residues" evidence="1">
    <location>
        <begin position="400"/>
        <end position="412"/>
    </location>
</feature>
<dbReference type="Gene3D" id="3.30.420.40">
    <property type="match status" value="2"/>
</dbReference>
<dbReference type="PANTHER" id="PTHR18964:SF173">
    <property type="entry name" value="GLUCOKINASE"/>
    <property type="match status" value="1"/>
</dbReference>
<organism evidence="2 3">
    <name type="scientific">Inquilinus limosus</name>
    <dbReference type="NCBI Taxonomy" id="171674"/>
    <lineage>
        <taxon>Bacteria</taxon>
        <taxon>Pseudomonadati</taxon>
        <taxon>Pseudomonadota</taxon>
        <taxon>Alphaproteobacteria</taxon>
        <taxon>Rhodospirillales</taxon>
        <taxon>Rhodospirillaceae</taxon>
        <taxon>Inquilinus</taxon>
    </lineage>
</organism>
<dbReference type="PANTHER" id="PTHR18964">
    <property type="entry name" value="ROK (REPRESSOR, ORF, KINASE) FAMILY"/>
    <property type="match status" value="1"/>
</dbReference>